<dbReference type="InterPro" id="IPR011992">
    <property type="entry name" value="EF-hand-dom_pair"/>
</dbReference>
<dbReference type="OrthoDB" id="9948461at2759"/>
<comment type="caution">
    <text evidence="3">The sequence shown here is derived from an EMBL/GenBank/DDBJ whole genome shotgun (WGS) entry which is preliminary data.</text>
</comment>
<feature type="region of interest" description="Disordered" evidence="1">
    <location>
        <begin position="124"/>
        <end position="188"/>
    </location>
</feature>
<dbReference type="Gene3D" id="1.10.238.10">
    <property type="entry name" value="EF-hand"/>
    <property type="match status" value="1"/>
</dbReference>
<dbReference type="GO" id="GO:0005509">
    <property type="term" value="F:calcium ion binding"/>
    <property type="evidence" value="ECO:0007669"/>
    <property type="project" value="InterPro"/>
</dbReference>
<dbReference type="AlphaFoldDB" id="A0A7J7MN43"/>
<dbReference type="EMBL" id="JACGCM010001363">
    <property type="protein sequence ID" value="KAF6156210.1"/>
    <property type="molecule type" value="Genomic_DNA"/>
</dbReference>
<feature type="compositionally biased region" description="Acidic residues" evidence="1">
    <location>
        <begin position="166"/>
        <end position="181"/>
    </location>
</feature>
<dbReference type="InterPro" id="IPR002048">
    <property type="entry name" value="EF_hand_dom"/>
</dbReference>
<feature type="domain" description="EF-hand" evidence="2">
    <location>
        <begin position="56"/>
        <end position="91"/>
    </location>
</feature>
<proteinExistence type="predicted"/>
<evidence type="ECO:0000259" key="2">
    <source>
        <dbReference type="PROSITE" id="PS50222"/>
    </source>
</evidence>
<gene>
    <name evidence="3" type="ORF">GIB67_030213</name>
</gene>
<protein>
    <recommendedName>
        <fullName evidence="2">EF-hand domain-containing protein</fullName>
    </recommendedName>
</protein>
<reference evidence="3 4" key="1">
    <citation type="journal article" date="2020" name="IScience">
        <title>Genome Sequencing of the Endangered Kingdonia uniflora (Circaeasteraceae, Ranunculales) Reveals Potential Mechanisms of Evolutionary Specialization.</title>
        <authorList>
            <person name="Sun Y."/>
            <person name="Deng T."/>
            <person name="Zhang A."/>
            <person name="Moore M.J."/>
            <person name="Landis J.B."/>
            <person name="Lin N."/>
            <person name="Zhang H."/>
            <person name="Zhang X."/>
            <person name="Huang J."/>
            <person name="Zhang X."/>
            <person name="Sun H."/>
            <person name="Wang H."/>
        </authorList>
    </citation>
    <scope>NUCLEOTIDE SEQUENCE [LARGE SCALE GENOMIC DNA]</scope>
    <source>
        <strain evidence="3">TB1705</strain>
        <tissue evidence="3">Leaf</tissue>
    </source>
</reference>
<evidence type="ECO:0000313" key="3">
    <source>
        <dbReference type="EMBL" id="KAF6156210.1"/>
    </source>
</evidence>
<dbReference type="SUPFAM" id="SSF47473">
    <property type="entry name" value="EF-hand"/>
    <property type="match status" value="1"/>
</dbReference>
<name>A0A7J7MN43_9MAGN</name>
<evidence type="ECO:0000313" key="4">
    <source>
        <dbReference type="Proteomes" id="UP000541444"/>
    </source>
</evidence>
<dbReference type="PROSITE" id="PS50222">
    <property type="entry name" value="EF_HAND_2"/>
    <property type="match status" value="1"/>
</dbReference>
<feature type="compositionally biased region" description="Basic and acidic residues" evidence="1">
    <location>
        <begin position="144"/>
        <end position="165"/>
    </location>
</feature>
<organism evidence="3 4">
    <name type="scientific">Kingdonia uniflora</name>
    <dbReference type="NCBI Taxonomy" id="39325"/>
    <lineage>
        <taxon>Eukaryota</taxon>
        <taxon>Viridiplantae</taxon>
        <taxon>Streptophyta</taxon>
        <taxon>Embryophyta</taxon>
        <taxon>Tracheophyta</taxon>
        <taxon>Spermatophyta</taxon>
        <taxon>Magnoliopsida</taxon>
        <taxon>Ranunculales</taxon>
        <taxon>Circaeasteraceae</taxon>
        <taxon>Kingdonia</taxon>
    </lineage>
</organism>
<sequence>MSISRFSKEHPWLQNAKKTSNVPLEDIVRSRLKQFSAMNRFKKKPMRVIAEHLSAEEVEVTRDMFKLMGYRQDRKITYEELKTGLQKVQIADNVQDDTGSIKVIMFDSQLHMLLDNTTKTTKKLSQKARHKLEMVNKTTTNSKTYEDKEDHNDKEYESTEEKNDNNDSEDGDGEAESENDAEVQYKQV</sequence>
<evidence type="ECO:0000256" key="1">
    <source>
        <dbReference type="SAM" id="MobiDB-lite"/>
    </source>
</evidence>
<keyword evidence="4" id="KW-1185">Reference proteome</keyword>
<accession>A0A7J7MN43</accession>
<dbReference type="Proteomes" id="UP000541444">
    <property type="component" value="Unassembled WGS sequence"/>
</dbReference>